<evidence type="ECO:0000256" key="4">
    <source>
        <dbReference type="ARBA" id="ARBA00022989"/>
    </source>
</evidence>
<comment type="similarity">
    <text evidence="6">Belongs to the DESIGUAL family.</text>
</comment>
<comment type="subcellular location">
    <subcellularLocation>
        <location evidence="1">Endomembrane system</location>
        <topology evidence="1">Multi-pass membrane protein</topology>
    </subcellularLocation>
</comment>
<name>A0A1U8AFR4_NELNU</name>
<dbReference type="GO" id="GO:0012505">
    <property type="term" value="C:endomembrane system"/>
    <property type="evidence" value="ECO:0007669"/>
    <property type="project" value="UniProtKB-SubCell"/>
</dbReference>
<dbReference type="RefSeq" id="XP_010266420.1">
    <property type="nucleotide sequence ID" value="XM_010268118.2"/>
</dbReference>
<dbReference type="Pfam" id="PF06749">
    <property type="entry name" value="DUF1218"/>
    <property type="match status" value="1"/>
</dbReference>
<dbReference type="GeneID" id="104603938"/>
<evidence type="ECO:0000313" key="7">
    <source>
        <dbReference type="Proteomes" id="UP000189703"/>
    </source>
</evidence>
<evidence type="ECO:0000256" key="1">
    <source>
        <dbReference type="ARBA" id="ARBA00004127"/>
    </source>
</evidence>
<dbReference type="KEGG" id="nnu:104603938"/>
<organism evidence="7 8">
    <name type="scientific">Nelumbo nucifera</name>
    <name type="common">Sacred lotus</name>
    <dbReference type="NCBI Taxonomy" id="4432"/>
    <lineage>
        <taxon>Eukaryota</taxon>
        <taxon>Viridiplantae</taxon>
        <taxon>Streptophyta</taxon>
        <taxon>Embryophyta</taxon>
        <taxon>Tracheophyta</taxon>
        <taxon>Spermatophyta</taxon>
        <taxon>Magnoliopsida</taxon>
        <taxon>Proteales</taxon>
        <taxon>Nelumbonaceae</taxon>
        <taxon>Nelumbo</taxon>
    </lineage>
</organism>
<reference evidence="8" key="1">
    <citation type="submission" date="2025-08" db="UniProtKB">
        <authorList>
            <consortium name="RefSeq"/>
        </authorList>
    </citation>
    <scope>IDENTIFICATION</scope>
</reference>
<dbReference type="eggNOG" id="ENOG502S1EJ">
    <property type="taxonomic scope" value="Eukaryota"/>
</dbReference>
<protein>
    <submittedName>
        <fullName evidence="8">Uncharacterized protein LOC104603938</fullName>
    </submittedName>
</protein>
<accession>A0A1U8AFR4</accession>
<sequence length="174" mass="19285">MVERRHGFAVICSIIIFLGLVAFSTCIAAEVKRTKVKDIKFHRKLCYAPTSPAFGLGLAALICLLGIQFVGNCVIGKQFWSREKKTELKARKPITVAMTLLVLSWVSFVVAMVLLGAATSMNHSQAYGKGWLDGECYMVRDGVYIGSAVLILATVIFSLGSILMTRKRDWQWHV</sequence>
<dbReference type="OMA" id="RYEEGGC"/>
<keyword evidence="5" id="KW-0472">Membrane</keyword>
<proteinExistence type="inferred from homology"/>
<dbReference type="InterPro" id="IPR009606">
    <property type="entry name" value="DEAL/Modifying_wall_lignin1/2"/>
</dbReference>
<evidence type="ECO:0000313" key="8">
    <source>
        <dbReference type="RefSeq" id="XP_010266420.1"/>
    </source>
</evidence>
<keyword evidence="4" id="KW-1133">Transmembrane helix</keyword>
<evidence type="ECO:0000256" key="5">
    <source>
        <dbReference type="ARBA" id="ARBA00023136"/>
    </source>
</evidence>
<evidence type="ECO:0000256" key="2">
    <source>
        <dbReference type="ARBA" id="ARBA00022692"/>
    </source>
</evidence>
<keyword evidence="7" id="KW-1185">Reference proteome</keyword>
<keyword evidence="2" id="KW-0812">Transmembrane</keyword>
<dbReference type="Proteomes" id="UP000189703">
    <property type="component" value="Unplaced"/>
</dbReference>
<dbReference type="PANTHER" id="PTHR31769">
    <property type="entry name" value="OS07G0462200 PROTEIN-RELATED"/>
    <property type="match status" value="1"/>
</dbReference>
<keyword evidence="3" id="KW-0732">Signal</keyword>
<gene>
    <name evidence="8" type="primary">LOC104603938</name>
</gene>
<evidence type="ECO:0000256" key="3">
    <source>
        <dbReference type="ARBA" id="ARBA00022729"/>
    </source>
</evidence>
<evidence type="ECO:0000256" key="6">
    <source>
        <dbReference type="ARBA" id="ARBA00029467"/>
    </source>
</evidence>
<dbReference type="AlphaFoldDB" id="A0A1U8AFR4"/>
<dbReference type="InterPro" id="IPR052222">
    <property type="entry name" value="DESIGUAL"/>
</dbReference>
<dbReference type="OrthoDB" id="1877293at2759"/>